<dbReference type="Pfam" id="PF00685">
    <property type="entry name" value="Sulfotransfer_1"/>
    <property type="match status" value="1"/>
</dbReference>
<dbReference type="Proteomes" id="UP000762676">
    <property type="component" value="Unassembled WGS sequence"/>
</dbReference>
<keyword evidence="6" id="KW-0812">Transmembrane</keyword>
<dbReference type="EMBL" id="BMAT01007633">
    <property type="protein sequence ID" value="GFR68149.1"/>
    <property type="molecule type" value="Genomic_DNA"/>
</dbReference>
<feature type="transmembrane region" description="Helical" evidence="6">
    <location>
        <begin position="12"/>
        <end position="30"/>
    </location>
</feature>
<evidence type="ECO:0000256" key="5">
    <source>
        <dbReference type="SAM" id="MobiDB-lite"/>
    </source>
</evidence>
<evidence type="ECO:0000259" key="7">
    <source>
        <dbReference type="Pfam" id="PF00685"/>
    </source>
</evidence>
<sequence>MWSPFLMRRHRFVAGWFAALLCIVCLHLYFTFNTVEKSQTAGHRRKLKLQHEEKLQAEDRKNGDRIVAGENQSAIKKYDQVQQSRKASAENNAHNRPGQQESSHSSGLLSNPHETQSAFTNGRKDRKLYEPPPNESPSKRLPQAIMIGTGKCGTRALLEYLGMHPYVVHASREVHFFDRDENFDQGLGWYRAQMPTSYSNQVTIEKSPAYVEHERSAPEIYKMNKTIRLIWVVKDPVVRLMSAVALQQSATPRHFYLERINGTLAIKKYNNAVNRGKYIVHLRKWLKFFPLSQASQ</sequence>
<dbReference type="PANTHER" id="PTHR10605:SF65">
    <property type="entry name" value="GH20068P"/>
    <property type="match status" value="1"/>
</dbReference>
<feature type="region of interest" description="Disordered" evidence="5">
    <location>
        <begin position="40"/>
        <end position="143"/>
    </location>
</feature>
<feature type="binding site" evidence="4">
    <location>
        <begin position="151"/>
        <end position="155"/>
    </location>
    <ligand>
        <name>3'-phosphoadenylyl sulfate</name>
        <dbReference type="ChEBI" id="CHEBI:58339"/>
    </ligand>
</feature>
<evidence type="ECO:0000313" key="9">
    <source>
        <dbReference type="Proteomes" id="UP000762676"/>
    </source>
</evidence>
<feature type="binding site" evidence="4">
    <location>
        <position position="242"/>
    </location>
    <ligand>
        <name>3'-phosphoadenylyl sulfate</name>
        <dbReference type="ChEBI" id="CHEBI:58339"/>
    </ligand>
</feature>
<evidence type="ECO:0000256" key="1">
    <source>
        <dbReference type="ARBA" id="ARBA00022679"/>
    </source>
</evidence>
<evidence type="ECO:0000256" key="4">
    <source>
        <dbReference type="PIRSR" id="PIRSR637359-2"/>
    </source>
</evidence>
<reference evidence="8 9" key="1">
    <citation type="journal article" date="2021" name="Elife">
        <title>Chloroplast acquisition without the gene transfer in kleptoplastic sea slugs, Plakobranchus ocellatus.</title>
        <authorList>
            <person name="Maeda T."/>
            <person name="Takahashi S."/>
            <person name="Yoshida T."/>
            <person name="Shimamura S."/>
            <person name="Takaki Y."/>
            <person name="Nagai Y."/>
            <person name="Toyoda A."/>
            <person name="Suzuki Y."/>
            <person name="Arimoto A."/>
            <person name="Ishii H."/>
            <person name="Satoh N."/>
            <person name="Nishiyama T."/>
            <person name="Hasebe M."/>
            <person name="Maruyama T."/>
            <person name="Minagawa J."/>
            <person name="Obokata J."/>
            <person name="Shigenobu S."/>
        </authorList>
    </citation>
    <scope>NUCLEOTIDE SEQUENCE [LARGE SCALE GENOMIC DNA]</scope>
</reference>
<dbReference type="PANTHER" id="PTHR10605">
    <property type="entry name" value="HEPARAN SULFATE SULFOTRANSFERASE"/>
    <property type="match status" value="1"/>
</dbReference>
<accession>A0AAV4F560</accession>
<organism evidence="8 9">
    <name type="scientific">Elysia marginata</name>
    <dbReference type="NCBI Taxonomy" id="1093978"/>
    <lineage>
        <taxon>Eukaryota</taxon>
        <taxon>Metazoa</taxon>
        <taxon>Spiralia</taxon>
        <taxon>Lophotrochozoa</taxon>
        <taxon>Mollusca</taxon>
        <taxon>Gastropoda</taxon>
        <taxon>Heterobranchia</taxon>
        <taxon>Euthyneura</taxon>
        <taxon>Panpulmonata</taxon>
        <taxon>Sacoglossa</taxon>
        <taxon>Placobranchoidea</taxon>
        <taxon>Plakobranchidae</taxon>
        <taxon>Elysia</taxon>
    </lineage>
</organism>
<keyword evidence="2" id="KW-0325">Glycoprotein</keyword>
<feature type="domain" description="Sulfotransferase" evidence="7">
    <location>
        <begin position="142"/>
        <end position="293"/>
    </location>
</feature>
<proteinExistence type="predicted"/>
<comment type="caution">
    <text evidence="8">The sequence shown here is derived from an EMBL/GenBank/DDBJ whole genome shotgun (WGS) entry which is preliminary data.</text>
</comment>
<dbReference type="InterPro" id="IPR027417">
    <property type="entry name" value="P-loop_NTPase"/>
</dbReference>
<dbReference type="InterPro" id="IPR000863">
    <property type="entry name" value="Sulfotransferase_dom"/>
</dbReference>
<keyword evidence="1" id="KW-0808">Transferase</keyword>
<feature type="compositionally biased region" description="Polar residues" evidence="5">
    <location>
        <begin position="70"/>
        <end position="120"/>
    </location>
</feature>
<evidence type="ECO:0000256" key="6">
    <source>
        <dbReference type="SAM" id="Phobius"/>
    </source>
</evidence>
<dbReference type="Gene3D" id="3.40.50.300">
    <property type="entry name" value="P-loop containing nucleotide triphosphate hydrolases"/>
    <property type="match status" value="1"/>
</dbReference>
<dbReference type="AlphaFoldDB" id="A0AAV4F560"/>
<evidence type="ECO:0000256" key="2">
    <source>
        <dbReference type="ARBA" id="ARBA00023180"/>
    </source>
</evidence>
<protein>
    <submittedName>
        <fullName evidence="8">Sulfotransferase</fullName>
    </submittedName>
</protein>
<keyword evidence="9" id="KW-1185">Reference proteome</keyword>
<keyword evidence="6" id="KW-1133">Transmembrane helix</keyword>
<dbReference type="GO" id="GO:0008467">
    <property type="term" value="F:[heparan sulfate]-glucosamine 3-sulfotransferase activity"/>
    <property type="evidence" value="ECO:0007669"/>
    <property type="project" value="TreeGrafter"/>
</dbReference>
<name>A0AAV4F560_9GAST</name>
<gene>
    <name evidence="8" type="ORF">ElyMa_003725000</name>
</gene>
<evidence type="ECO:0000313" key="8">
    <source>
        <dbReference type="EMBL" id="GFR68149.1"/>
    </source>
</evidence>
<dbReference type="SUPFAM" id="SSF52540">
    <property type="entry name" value="P-loop containing nucleoside triphosphate hydrolases"/>
    <property type="match status" value="1"/>
</dbReference>
<keyword evidence="6" id="KW-0472">Membrane</keyword>
<dbReference type="InterPro" id="IPR037359">
    <property type="entry name" value="NST/OST"/>
</dbReference>
<feature type="compositionally biased region" description="Basic and acidic residues" evidence="5">
    <location>
        <begin position="49"/>
        <end position="64"/>
    </location>
</feature>
<feature type="active site" description="For sulfotransferase activity" evidence="3">
    <location>
        <position position="151"/>
    </location>
</feature>
<evidence type="ECO:0000256" key="3">
    <source>
        <dbReference type="PIRSR" id="PIRSR637359-1"/>
    </source>
</evidence>